<dbReference type="Gene3D" id="3.30.1370.130">
    <property type="match status" value="1"/>
</dbReference>
<keyword evidence="10" id="KW-1185">Reference proteome</keyword>
<dbReference type="InterPro" id="IPR001775">
    <property type="entry name" value="GspD/PilQ"/>
</dbReference>
<evidence type="ECO:0000256" key="4">
    <source>
        <dbReference type="ARBA" id="ARBA00023136"/>
    </source>
</evidence>
<dbReference type="CDD" id="cd00118">
    <property type="entry name" value="LysM"/>
    <property type="match status" value="1"/>
</dbReference>
<dbReference type="EMBL" id="JARRAG010000002">
    <property type="protein sequence ID" value="MDG3007713.1"/>
    <property type="molecule type" value="Genomic_DNA"/>
</dbReference>
<protein>
    <submittedName>
        <fullName evidence="9">Secretin N-terminal domain-containing protein</fullName>
    </submittedName>
</protein>
<dbReference type="SMART" id="SM00257">
    <property type="entry name" value="LysM"/>
    <property type="match status" value="2"/>
</dbReference>
<evidence type="ECO:0000259" key="8">
    <source>
        <dbReference type="PROSITE" id="PS51782"/>
    </source>
</evidence>
<dbReference type="Proteomes" id="UP001216907">
    <property type="component" value="Unassembled WGS sequence"/>
</dbReference>
<name>A0ABT6FJE6_9BACT</name>
<dbReference type="Pfam" id="PF00263">
    <property type="entry name" value="Secretin"/>
    <property type="match status" value="1"/>
</dbReference>
<feature type="region of interest" description="Disordered" evidence="7">
    <location>
        <begin position="641"/>
        <end position="673"/>
    </location>
</feature>
<dbReference type="PANTHER" id="PTHR30332:SF24">
    <property type="entry name" value="SECRETIN GSPD-RELATED"/>
    <property type="match status" value="1"/>
</dbReference>
<evidence type="ECO:0000256" key="6">
    <source>
        <dbReference type="RuleBase" id="RU004003"/>
    </source>
</evidence>
<keyword evidence="4" id="KW-0472">Membrane</keyword>
<dbReference type="RefSeq" id="WP_277863985.1">
    <property type="nucleotide sequence ID" value="NZ_JARRAG010000002.1"/>
</dbReference>
<accession>A0ABT6FJE6</accession>
<feature type="compositionally biased region" description="Basic and acidic residues" evidence="7">
    <location>
        <begin position="658"/>
        <end position="673"/>
    </location>
</feature>
<evidence type="ECO:0000313" key="10">
    <source>
        <dbReference type="Proteomes" id="UP001216907"/>
    </source>
</evidence>
<feature type="region of interest" description="Disordered" evidence="7">
    <location>
        <begin position="109"/>
        <end position="156"/>
    </location>
</feature>
<dbReference type="Pfam" id="PF01476">
    <property type="entry name" value="LysM"/>
    <property type="match status" value="1"/>
</dbReference>
<dbReference type="PANTHER" id="PTHR30332">
    <property type="entry name" value="PROBABLE GENERAL SECRETION PATHWAY PROTEIN D"/>
    <property type="match status" value="1"/>
</dbReference>
<dbReference type="InterPro" id="IPR011662">
    <property type="entry name" value="Secretin/TonB_short_N"/>
</dbReference>
<organism evidence="9 10">
    <name type="scientific">Paludisphaera mucosa</name>
    <dbReference type="NCBI Taxonomy" id="3030827"/>
    <lineage>
        <taxon>Bacteria</taxon>
        <taxon>Pseudomonadati</taxon>
        <taxon>Planctomycetota</taxon>
        <taxon>Planctomycetia</taxon>
        <taxon>Isosphaerales</taxon>
        <taxon>Isosphaeraceae</taxon>
        <taxon>Paludisphaera</taxon>
    </lineage>
</organism>
<dbReference type="InterPro" id="IPR004846">
    <property type="entry name" value="T2SS/T3SS_dom"/>
</dbReference>
<evidence type="ECO:0000256" key="1">
    <source>
        <dbReference type="ARBA" id="ARBA00004370"/>
    </source>
</evidence>
<evidence type="ECO:0000256" key="3">
    <source>
        <dbReference type="ARBA" id="ARBA00022729"/>
    </source>
</evidence>
<keyword evidence="3" id="KW-0732">Signal</keyword>
<feature type="region of interest" description="Disordered" evidence="7">
    <location>
        <begin position="695"/>
        <end position="726"/>
    </location>
</feature>
<dbReference type="SMART" id="SM00965">
    <property type="entry name" value="STN"/>
    <property type="match status" value="1"/>
</dbReference>
<dbReference type="InterPro" id="IPR050810">
    <property type="entry name" value="Bact_Secretion_Sys_Channel"/>
</dbReference>
<reference evidence="9 10" key="1">
    <citation type="submission" date="2023-03" db="EMBL/GenBank/DDBJ databases">
        <title>Paludisphaera mucosa sp. nov. a novel planctomycete from northern fen.</title>
        <authorList>
            <person name="Ivanova A."/>
        </authorList>
    </citation>
    <scope>NUCLEOTIDE SEQUENCE [LARGE SCALE GENOMIC DNA]</scope>
    <source>
        <strain evidence="9 10">Pla2</strain>
    </source>
</reference>
<proteinExistence type="inferred from homology"/>
<evidence type="ECO:0000256" key="2">
    <source>
        <dbReference type="ARBA" id="ARBA00022448"/>
    </source>
</evidence>
<dbReference type="PRINTS" id="PR00811">
    <property type="entry name" value="BCTERIALGSPD"/>
</dbReference>
<gene>
    <name evidence="9" type="ORF">PZE19_28455</name>
</gene>
<dbReference type="Gene3D" id="3.10.350.10">
    <property type="entry name" value="LysM domain"/>
    <property type="match status" value="1"/>
</dbReference>
<sequence>MDDLDVRRALEILSRQGGLNIMIAPGVTGRVTANLERATLNQALRAILKLSDLIARREDGMIYVYSRLEFKQLAVANQPIASRLYRLNYIRASDLMTMITELLSDVGTMTSTPESEEGISTGPVTSRGVGGGGGGGGGAVAPSSGGGGGGGGGGSTGGNSMAGGDVLIVRDYEENLKAVDAIVELMDIQPVQVLVEAVIISVELRRQNELGVNYSVVDNLAQALGTIGNGAELVANSGFTPAKLLTVPADATAAAIAAAGRINGGTATGGLSSSTNGIKFGFVSANNSGFIRALETLGETRVLASPRLLVLNKQKAEIQLGQRLGYSTVTQNFTSTVQQIQFLNTGTLLRLRPFVSSDGMVRMEIHPERSSGVVNAISGLPNSNTAEVTTNVMIPDGATLVIGGLIENEDSYTQEGLPGLNRLPILGAAFGQKSRAKNKRELIVLLTPHIWKQGLGRLPVEPMEAAAAPGESRNGPAGTSVAARRGKDLSRPSGRRPPATDDEPQTSPDPDRSPPAYSPAMATEPVAGRTAPEPRAGNGPTRHVVGRGENFWTISRRCYGSGRYYLALWDVNRDLVDAPERLSVGDTIQIPPLETLDRSLEVDPRTRCVADGSSAEEAVTARRLSRPQTPIDAQVMQADFAESSPGRVDARPTASGEGRVRRDPYPTHRVGPRETVRSIARDRLGDPRRATEIIELNRGVIPPSGRPSPGQRLELPKDALPPAAAR</sequence>
<keyword evidence="5" id="KW-0998">Cell outer membrane</keyword>
<evidence type="ECO:0000313" key="9">
    <source>
        <dbReference type="EMBL" id="MDG3007713.1"/>
    </source>
</evidence>
<feature type="domain" description="LysM" evidence="8">
    <location>
        <begin position="541"/>
        <end position="590"/>
    </location>
</feature>
<keyword evidence="2" id="KW-0813">Transport</keyword>
<dbReference type="PROSITE" id="PS51782">
    <property type="entry name" value="LYSM"/>
    <property type="match status" value="1"/>
</dbReference>
<dbReference type="InterPro" id="IPR018392">
    <property type="entry name" value="LysM"/>
</dbReference>
<feature type="compositionally biased region" description="Gly residues" evidence="7">
    <location>
        <begin position="128"/>
        <end position="156"/>
    </location>
</feature>
<feature type="region of interest" description="Disordered" evidence="7">
    <location>
        <begin position="465"/>
        <end position="542"/>
    </location>
</feature>
<evidence type="ECO:0000256" key="5">
    <source>
        <dbReference type="ARBA" id="ARBA00023237"/>
    </source>
</evidence>
<comment type="similarity">
    <text evidence="6">Belongs to the bacterial secretin family.</text>
</comment>
<dbReference type="InterPro" id="IPR036779">
    <property type="entry name" value="LysM_dom_sf"/>
</dbReference>
<evidence type="ECO:0000256" key="7">
    <source>
        <dbReference type="SAM" id="MobiDB-lite"/>
    </source>
</evidence>
<comment type="subcellular location">
    <subcellularLocation>
        <location evidence="1">Membrane</location>
    </subcellularLocation>
</comment>
<comment type="caution">
    <text evidence="9">The sequence shown here is derived from an EMBL/GenBank/DDBJ whole genome shotgun (WGS) entry which is preliminary data.</text>
</comment>